<dbReference type="Proteomes" id="UP000887565">
    <property type="component" value="Unplaced"/>
</dbReference>
<accession>A0A915LAV9</accession>
<keyword evidence="1" id="KW-1185">Reference proteome</keyword>
<dbReference type="AlphaFoldDB" id="A0A915LAV9"/>
<protein>
    <submittedName>
        <fullName evidence="2">Uncharacterized protein</fullName>
    </submittedName>
</protein>
<evidence type="ECO:0000313" key="2">
    <source>
        <dbReference type="WBParaSite" id="nRc.2.0.1.t48265-RA"/>
    </source>
</evidence>
<name>A0A915LAV9_ROMCU</name>
<evidence type="ECO:0000313" key="1">
    <source>
        <dbReference type="Proteomes" id="UP000887565"/>
    </source>
</evidence>
<proteinExistence type="predicted"/>
<organism evidence="1 2">
    <name type="scientific">Romanomermis culicivorax</name>
    <name type="common">Nematode worm</name>
    <dbReference type="NCBI Taxonomy" id="13658"/>
    <lineage>
        <taxon>Eukaryota</taxon>
        <taxon>Metazoa</taxon>
        <taxon>Ecdysozoa</taxon>
        <taxon>Nematoda</taxon>
        <taxon>Enoplea</taxon>
        <taxon>Dorylaimia</taxon>
        <taxon>Mermithida</taxon>
        <taxon>Mermithoidea</taxon>
        <taxon>Mermithidae</taxon>
        <taxon>Romanomermis</taxon>
    </lineage>
</organism>
<dbReference type="WBParaSite" id="nRc.2.0.1.t48265-RA">
    <property type="protein sequence ID" value="nRc.2.0.1.t48265-RA"/>
    <property type="gene ID" value="nRc.2.0.1.g48265"/>
</dbReference>
<reference evidence="2" key="1">
    <citation type="submission" date="2022-11" db="UniProtKB">
        <authorList>
            <consortium name="WormBaseParasite"/>
        </authorList>
    </citation>
    <scope>IDENTIFICATION</scope>
</reference>
<sequence>MGFDPIWGWFGPKGEVIGLKGQLPDSIFQPHHVTSNGRTGVLLGGKGHFPVKLMRKNNSAFTHQLWILNAPTDKIRNSNNKMHRINY</sequence>